<dbReference type="Proteomes" id="UP000265509">
    <property type="component" value="Unassembled WGS sequence"/>
</dbReference>
<evidence type="ECO:0000313" key="2">
    <source>
        <dbReference type="EMBL" id="RLQ21472.1"/>
    </source>
</evidence>
<proteinExistence type="predicted"/>
<dbReference type="OrthoDB" id="6402501at2"/>
<dbReference type="Pfam" id="PF05545">
    <property type="entry name" value="FixQ"/>
    <property type="match status" value="1"/>
</dbReference>
<evidence type="ECO:0000313" key="3">
    <source>
        <dbReference type="Proteomes" id="UP000265509"/>
    </source>
</evidence>
<name>A0A3L7E032_9GAMM</name>
<keyword evidence="1" id="KW-0472">Membrane</keyword>
<keyword evidence="1" id="KW-0812">Transmembrane</keyword>
<dbReference type="RefSeq" id="WP_117954901.1">
    <property type="nucleotide sequence ID" value="NZ_QRAN01000012.1"/>
</dbReference>
<dbReference type="InterPro" id="IPR008621">
    <property type="entry name" value="Cbb3-typ_cyt_oxidase_comp"/>
</dbReference>
<comment type="caution">
    <text evidence="2">The sequence shown here is derived from an EMBL/GenBank/DDBJ whole genome shotgun (WGS) entry which is preliminary data.</text>
</comment>
<keyword evidence="3" id="KW-1185">Reference proteome</keyword>
<evidence type="ECO:0000256" key="1">
    <source>
        <dbReference type="SAM" id="Phobius"/>
    </source>
</evidence>
<protein>
    <submittedName>
        <fullName evidence="2">CcoQ/FixQ family Cbb3-type cytochrome c oxidase assembly chaperone</fullName>
    </submittedName>
</protein>
<feature type="transmembrane region" description="Helical" evidence="1">
    <location>
        <begin position="6"/>
        <end position="26"/>
    </location>
</feature>
<dbReference type="CDD" id="cd01324">
    <property type="entry name" value="cbb3_Oxidase_CcoQ"/>
    <property type="match status" value="1"/>
</dbReference>
<organism evidence="2 3">
    <name type="scientific">Seongchinamella sediminis</name>
    <dbReference type="NCBI Taxonomy" id="2283635"/>
    <lineage>
        <taxon>Bacteria</taxon>
        <taxon>Pseudomonadati</taxon>
        <taxon>Pseudomonadota</taxon>
        <taxon>Gammaproteobacteria</taxon>
        <taxon>Cellvibrionales</taxon>
        <taxon>Halieaceae</taxon>
        <taxon>Seongchinamella</taxon>
    </lineage>
</organism>
<sequence>MDINDLRGLSTVFLMITFIGMCFWAYDKKRKKPFDDAANLPFADEELNQRTMQEEIKNG</sequence>
<reference evidence="2 3" key="1">
    <citation type="submission" date="2018-07" db="EMBL/GenBank/DDBJ databases">
        <title>Halioglobus sp. genome submission.</title>
        <authorList>
            <person name="Ye M.-Q."/>
            <person name="Du Z.-J."/>
        </authorList>
    </citation>
    <scope>NUCLEOTIDE SEQUENCE [LARGE SCALE GENOMIC DNA]</scope>
    <source>
        <strain evidence="2 3">U0301</strain>
    </source>
</reference>
<keyword evidence="1" id="KW-1133">Transmembrane helix</keyword>
<dbReference type="AlphaFoldDB" id="A0A3L7E032"/>
<accession>A0A3L7E032</accession>
<gene>
    <name evidence="2" type="ORF">DWB85_11960</name>
</gene>
<dbReference type="EMBL" id="QRAN01000012">
    <property type="protein sequence ID" value="RLQ21472.1"/>
    <property type="molecule type" value="Genomic_DNA"/>
</dbReference>